<name>A0A918M7I4_9ACTN</name>
<evidence type="ECO:0000256" key="2">
    <source>
        <dbReference type="ARBA" id="ARBA00022598"/>
    </source>
</evidence>
<organism evidence="5 6">
    <name type="scientific">Streptomyces lavendofoliae</name>
    <dbReference type="NCBI Taxonomy" id="67314"/>
    <lineage>
        <taxon>Bacteria</taxon>
        <taxon>Bacillati</taxon>
        <taxon>Actinomycetota</taxon>
        <taxon>Actinomycetes</taxon>
        <taxon>Kitasatosporales</taxon>
        <taxon>Streptomycetaceae</taxon>
        <taxon>Streptomyces</taxon>
    </lineage>
</organism>
<dbReference type="Gene3D" id="3.30.470.30">
    <property type="entry name" value="DNA ligase/mRNA capping enzyme"/>
    <property type="match status" value="1"/>
</dbReference>
<accession>A0A918M7I4</accession>
<dbReference type="SUPFAM" id="SSF56091">
    <property type="entry name" value="DNA ligase/mRNA capping enzyme, catalytic domain"/>
    <property type="match status" value="1"/>
</dbReference>
<evidence type="ECO:0000313" key="6">
    <source>
        <dbReference type="Proteomes" id="UP000636661"/>
    </source>
</evidence>
<keyword evidence="2 5" id="KW-0436">Ligase</keyword>
<dbReference type="PANTHER" id="PTHR45674">
    <property type="entry name" value="DNA LIGASE 1/3 FAMILY MEMBER"/>
    <property type="match status" value="1"/>
</dbReference>
<dbReference type="GO" id="GO:0005524">
    <property type="term" value="F:ATP binding"/>
    <property type="evidence" value="ECO:0007669"/>
    <property type="project" value="InterPro"/>
</dbReference>
<dbReference type="EMBL" id="BMTP01000027">
    <property type="protein sequence ID" value="GGU66408.1"/>
    <property type="molecule type" value="Genomic_DNA"/>
</dbReference>
<reference evidence="5" key="1">
    <citation type="journal article" date="2014" name="Int. J. Syst. Evol. Microbiol.">
        <title>Complete genome sequence of Corynebacterium casei LMG S-19264T (=DSM 44701T), isolated from a smear-ripened cheese.</title>
        <authorList>
            <consortium name="US DOE Joint Genome Institute (JGI-PGF)"/>
            <person name="Walter F."/>
            <person name="Albersmeier A."/>
            <person name="Kalinowski J."/>
            <person name="Ruckert C."/>
        </authorList>
    </citation>
    <scope>NUCLEOTIDE SEQUENCE</scope>
    <source>
        <strain evidence="5">JCM 4391</strain>
    </source>
</reference>
<dbReference type="InterPro" id="IPR044119">
    <property type="entry name" value="Adenylation_LigC-like"/>
</dbReference>
<comment type="similarity">
    <text evidence="1">Belongs to the ATP-dependent DNA ligase family.</text>
</comment>
<dbReference type="RefSeq" id="WP_189554737.1">
    <property type="nucleotide sequence ID" value="NZ_BMTP01000027.1"/>
</dbReference>
<dbReference type="CDD" id="cd07905">
    <property type="entry name" value="Adenylation_DNA_ligase_LigC"/>
    <property type="match status" value="1"/>
</dbReference>
<proteinExistence type="inferred from homology"/>
<evidence type="ECO:0000256" key="1">
    <source>
        <dbReference type="ARBA" id="ARBA00007572"/>
    </source>
</evidence>
<dbReference type="CDD" id="cd07970">
    <property type="entry name" value="OBF_DNA_ligase_LigC"/>
    <property type="match status" value="1"/>
</dbReference>
<protein>
    <submittedName>
        <fullName evidence="5">ATP-dependent DNA ligase</fullName>
    </submittedName>
</protein>
<comment type="caution">
    <text evidence="5">The sequence shown here is derived from an EMBL/GenBank/DDBJ whole genome shotgun (WGS) entry which is preliminary data.</text>
</comment>
<dbReference type="InterPro" id="IPR050191">
    <property type="entry name" value="ATP-dep_DNA_ligase"/>
</dbReference>
<feature type="domain" description="ATP-dependent DNA ligase family profile" evidence="4">
    <location>
        <begin position="111"/>
        <end position="237"/>
    </location>
</feature>
<evidence type="ECO:0000313" key="5">
    <source>
        <dbReference type="EMBL" id="GGU66408.1"/>
    </source>
</evidence>
<comment type="catalytic activity">
    <reaction evidence="3">
        <text>ATP + (deoxyribonucleotide)n-3'-hydroxyl + 5'-phospho-(deoxyribonucleotide)m = (deoxyribonucleotide)n+m + AMP + diphosphate.</text>
        <dbReference type="EC" id="6.5.1.1"/>
    </reaction>
</comment>
<dbReference type="Gene3D" id="2.40.50.140">
    <property type="entry name" value="Nucleic acid-binding proteins"/>
    <property type="match status" value="1"/>
</dbReference>
<reference evidence="5" key="2">
    <citation type="submission" date="2020-09" db="EMBL/GenBank/DDBJ databases">
        <authorList>
            <person name="Sun Q."/>
            <person name="Ohkuma M."/>
        </authorList>
    </citation>
    <scope>NUCLEOTIDE SEQUENCE</scope>
    <source>
        <strain evidence="5">JCM 4391</strain>
    </source>
</reference>
<dbReference type="GO" id="GO:0006310">
    <property type="term" value="P:DNA recombination"/>
    <property type="evidence" value="ECO:0007669"/>
    <property type="project" value="InterPro"/>
</dbReference>
<evidence type="ECO:0000259" key="4">
    <source>
        <dbReference type="PROSITE" id="PS50160"/>
    </source>
</evidence>
<dbReference type="PROSITE" id="PS50160">
    <property type="entry name" value="DNA_LIGASE_A3"/>
    <property type="match status" value="1"/>
</dbReference>
<gene>
    <name evidence="5" type="primary">lig</name>
    <name evidence="5" type="ORF">GCM10010274_63820</name>
</gene>
<dbReference type="InterPro" id="IPR012340">
    <property type="entry name" value="NA-bd_OB-fold"/>
</dbReference>
<dbReference type="InterPro" id="IPR044117">
    <property type="entry name" value="OBF_LigC-like"/>
</dbReference>
<dbReference type="PANTHER" id="PTHR45674:SF4">
    <property type="entry name" value="DNA LIGASE 1"/>
    <property type="match status" value="1"/>
</dbReference>
<keyword evidence="6" id="KW-1185">Reference proteome</keyword>
<dbReference type="GO" id="GO:0006281">
    <property type="term" value="P:DNA repair"/>
    <property type="evidence" value="ECO:0007669"/>
    <property type="project" value="InterPro"/>
</dbReference>
<dbReference type="Proteomes" id="UP000636661">
    <property type="component" value="Unassembled WGS sequence"/>
</dbReference>
<dbReference type="Pfam" id="PF01068">
    <property type="entry name" value="DNA_ligase_A_M"/>
    <property type="match status" value="1"/>
</dbReference>
<dbReference type="GO" id="GO:0003910">
    <property type="term" value="F:DNA ligase (ATP) activity"/>
    <property type="evidence" value="ECO:0007669"/>
    <property type="project" value="UniProtKB-EC"/>
</dbReference>
<evidence type="ECO:0000256" key="3">
    <source>
        <dbReference type="ARBA" id="ARBA00034003"/>
    </source>
</evidence>
<sequence>MVLRPPVEPMLAQARDTVPAPGALPGELRFQPKFDGYRAIVFTPWPAPGPLLVQSRRGSLLQSRFPDLVAAAAHLPDGLVLDGELVVWVEGQMLFEALQRRAVSGGRTAARFAQEMPAHFIAFDLLQLDGQELLHVPYGERRARLEQLFTDCGLGAPWTLCPETTEVATAKEWLTSWTQVPGVEGLVIRGSGQRYLPGARALYKVRRRDTTEAVVGAITGTVRRPQTLVLGRLDAKGVLRPVGRSTPLRPEAARDLAERLTPVGPGHPWEGVRFTTSWGSRSPLDVVLVEPALVAEITVDTAQERGSWRHPVRFARLRLDVAVTDVPPFGAGAEPASS</sequence>
<dbReference type="InterPro" id="IPR012310">
    <property type="entry name" value="DNA_ligase_ATP-dep_cent"/>
</dbReference>
<dbReference type="AlphaFoldDB" id="A0A918M7I4"/>